<gene>
    <name evidence="4" type="ORF">chiPu_0003880</name>
</gene>
<dbReference type="EMBL" id="BEZZ01000087">
    <property type="protein sequence ID" value="GCC25470.1"/>
    <property type="molecule type" value="Genomic_DNA"/>
</dbReference>
<sequence>MGLFGTSGNINSTLPEIKLYSWRQMVCWIVDSTWKKLQNPLFTAGVVTLLLSSLFIRRPNTWVQYFLRWPFMIKTRKNIGIGPLTDVLEYGGIEWKGGTAQAEQMRKAYEDIYLVHNIKHLRKVRGDNYCALRAVLFQILSQGLPLPSWIREQDVTKIPEKVFTQGCNWVQQYSFGPEKYTGNNVFGKLRKYLEFLKVQWINIHGIKDQGKRIEICMKLFSDQENEYKIFEAMKFLMLYVVVQLYDDMKNGKDVPSFCFIFFARDSSPDPLSFMLNHLNCVGDTSGLEQIEMFLLGFTFHLKIRTFRLYKYGTEEFQSCYPVSCHREWHEVLLLTEDDRHYNVPIAWS</sequence>
<dbReference type="Pfam" id="PF16218">
    <property type="entry name" value="Peptidase_C101"/>
    <property type="match status" value="1"/>
</dbReference>
<dbReference type="PRINTS" id="PR02055">
    <property type="entry name" value="PROTEINF105"/>
</dbReference>
<dbReference type="Proteomes" id="UP000287033">
    <property type="component" value="Unassembled WGS sequence"/>
</dbReference>
<organism evidence="4 5">
    <name type="scientific">Chiloscyllium punctatum</name>
    <name type="common">Brownbanded bambooshark</name>
    <name type="synonym">Hemiscyllium punctatum</name>
    <dbReference type="NCBI Taxonomy" id="137246"/>
    <lineage>
        <taxon>Eukaryota</taxon>
        <taxon>Metazoa</taxon>
        <taxon>Chordata</taxon>
        <taxon>Craniata</taxon>
        <taxon>Vertebrata</taxon>
        <taxon>Chondrichthyes</taxon>
        <taxon>Elasmobranchii</taxon>
        <taxon>Galeomorphii</taxon>
        <taxon>Galeoidea</taxon>
        <taxon>Orectolobiformes</taxon>
        <taxon>Hemiscylliidae</taxon>
        <taxon>Chiloscyllium</taxon>
    </lineage>
</organism>
<dbReference type="OrthoDB" id="5962728at2759"/>
<dbReference type="PANTHER" id="PTHR33662">
    <property type="entry name" value="OTU DEUBIQUITINASE WITH LINEAR LINKAGE-SPECIFICITY A-RELATED"/>
    <property type="match status" value="1"/>
</dbReference>
<dbReference type="OMA" id="KEWTEIC"/>
<dbReference type="InterPro" id="IPR023236">
    <property type="entry name" value="OTULINL"/>
</dbReference>
<dbReference type="GO" id="GO:0005737">
    <property type="term" value="C:cytoplasm"/>
    <property type="evidence" value="ECO:0007669"/>
    <property type="project" value="UniProtKB-SubCell"/>
</dbReference>
<dbReference type="PRINTS" id="PR02056">
    <property type="entry name" value="PROTEINF105A"/>
</dbReference>
<protein>
    <submittedName>
        <fullName evidence="4">Uncharacterized protein</fullName>
    </submittedName>
</protein>
<reference evidence="4 5" key="1">
    <citation type="journal article" date="2018" name="Nat. Ecol. Evol.">
        <title>Shark genomes provide insights into elasmobranch evolution and the origin of vertebrates.</title>
        <authorList>
            <person name="Hara Y"/>
            <person name="Yamaguchi K"/>
            <person name="Onimaru K"/>
            <person name="Kadota M"/>
            <person name="Koyanagi M"/>
            <person name="Keeley SD"/>
            <person name="Tatsumi K"/>
            <person name="Tanaka K"/>
            <person name="Motone F"/>
            <person name="Kageyama Y"/>
            <person name="Nozu R"/>
            <person name="Adachi N"/>
            <person name="Nishimura O"/>
            <person name="Nakagawa R"/>
            <person name="Tanegashima C"/>
            <person name="Kiyatake I"/>
            <person name="Matsumoto R"/>
            <person name="Murakumo K"/>
            <person name="Nishida K"/>
            <person name="Terakita A"/>
            <person name="Kuratani S"/>
            <person name="Sato K"/>
            <person name="Hyodo S Kuraku.S."/>
        </authorList>
    </citation>
    <scope>NUCLEOTIDE SEQUENCE [LARGE SCALE GENOMIC DNA]</scope>
</reference>
<evidence type="ECO:0000256" key="1">
    <source>
        <dbReference type="ARBA" id="ARBA00004496"/>
    </source>
</evidence>
<comment type="caution">
    <text evidence="4">The sequence shown here is derived from an EMBL/GenBank/DDBJ whole genome shotgun (WGS) entry which is preliminary data.</text>
</comment>
<comment type="subcellular location">
    <subcellularLocation>
        <location evidence="1">Cytoplasm</location>
    </subcellularLocation>
</comment>
<name>A0A401S4Z5_CHIPU</name>
<accession>A0A401S4Z5</accession>
<comment type="similarity">
    <text evidence="2">Belongs to the peptidase C65 family. Otulin subfamily.</text>
</comment>
<dbReference type="STRING" id="137246.A0A401S4Z5"/>
<proteinExistence type="inferred from homology"/>
<keyword evidence="3" id="KW-0963">Cytoplasm</keyword>
<evidence type="ECO:0000256" key="3">
    <source>
        <dbReference type="ARBA" id="ARBA00022490"/>
    </source>
</evidence>
<evidence type="ECO:0000256" key="2">
    <source>
        <dbReference type="ARBA" id="ARBA00010267"/>
    </source>
</evidence>
<dbReference type="InterPro" id="IPR023235">
    <property type="entry name" value="FAM105"/>
</dbReference>
<evidence type="ECO:0000313" key="5">
    <source>
        <dbReference type="Proteomes" id="UP000287033"/>
    </source>
</evidence>
<keyword evidence="5" id="KW-1185">Reference proteome</keyword>
<dbReference type="PANTHER" id="PTHR33662:SF1">
    <property type="entry name" value="INACTIVE UBIQUITIN THIOESTERASE OTULINL"/>
    <property type="match status" value="1"/>
</dbReference>
<dbReference type="AlphaFoldDB" id="A0A401S4Z5"/>
<evidence type="ECO:0000313" key="4">
    <source>
        <dbReference type="EMBL" id="GCC25470.1"/>
    </source>
</evidence>